<comment type="caution">
    <text evidence="2">The sequence shown here is derived from an EMBL/GenBank/DDBJ whole genome shotgun (WGS) entry which is preliminary data.</text>
</comment>
<dbReference type="GeneID" id="77010423"/>
<dbReference type="AlphaFoldDB" id="A0A090XV24"/>
<evidence type="ECO:0000313" key="2">
    <source>
        <dbReference type="EMBL" id="KFM89856.1"/>
    </source>
</evidence>
<keyword evidence="3" id="KW-1185">Reference proteome</keyword>
<dbReference type="Proteomes" id="UP000029278">
    <property type="component" value="Unassembled WGS sequence"/>
</dbReference>
<feature type="transmembrane region" description="Helical" evidence="1">
    <location>
        <begin position="133"/>
        <end position="154"/>
    </location>
</feature>
<feature type="transmembrane region" description="Helical" evidence="1">
    <location>
        <begin position="109"/>
        <end position="127"/>
    </location>
</feature>
<dbReference type="PATRIC" id="fig|44252.3.peg.6417"/>
<dbReference type="STRING" id="44252.DJ90_6303"/>
<evidence type="ECO:0000313" key="3">
    <source>
        <dbReference type="Proteomes" id="UP000029278"/>
    </source>
</evidence>
<accession>A0A090XV24</accession>
<gene>
    <name evidence="2" type="ORF">DJ90_6303</name>
</gene>
<feature type="transmembrane region" description="Helical" evidence="1">
    <location>
        <begin position="52"/>
        <end position="76"/>
    </location>
</feature>
<reference evidence="2 3" key="1">
    <citation type="submission" date="2014-04" db="EMBL/GenBank/DDBJ databases">
        <authorList>
            <person name="Bishop-Lilly K.A."/>
            <person name="Broomall S.M."/>
            <person name="Chain P.S."/>
            <person name="Chertkov O."/>
            <person name="Coyne S.R."/>
            <person name="Daligault H.E."/>
            <person name="Davenport K.W."/>
            <person name="Erkkila T."/>
            <person name="Frey K.G."/>
            <person name="Gibbons H.S."/>
            <person name="Gu W."/>
            <person name="Jaissle J."/>
            <person name="Johnson S.L."/>
            <person name="Koroleva G.I."/>
            <person name="Ladner J.T."/>
            <person name="Lo C.-C."/>
            <person name="Minogue T.D."/>
            <person name="Munk C."/>
            <person name="Palacios G.F."/>
            <person name="Redden C.L."/>
            <person name="Rosenzweig C.N."/>
            <person name="Scholz M.B."/>
            <person name="Teshima H."/>
            <person name="Xu Y."/>
        </authorList>
    </citation>
    <scope>NUCLEOTIDE SEQUENCE [LARGE SCALE GENOMIC DNA]</scope>
    <source>
        <strain evidence="2 3">8244</strain>
    </source>
</reference>
<keyword evidence="1" id="KW-0812">Transmembrane</keyword>
<keyword evidence="1" id="KW-0472">Membrane</keyword>
<dbReference type="EMBL" id="JMQA01000059">
    <property type="protein sequence ID" value="KFM89856.1"/>
    <property type="molecule type" value="Genomic_DNA"/>
</dbReference>
<feature type="transmembrane region" description="Helical" evidence="1">
    <location>
        <begin position="26"/>
        <end position="46"/>
    </location>
</feature>
<organism evidence="2 3">
    <name type="scientific">Paenibacillus macerans</name>
    <name type="common">Bacillus macerans</name>
    <dbReference type="NCBI Taxonomy" id="44252"/>
    <lineage>
        <taxon>Bacteria</taxon>
        <taxon>Bacillati</taxon>
        <taxon>Bacillota</taxon>
        <taxon>Bacilli</taxon>
        <taxon>Bacillales</taxon>
        <taxon>Paenibacillaceae</taxon>
        <taxon>Paenibacillus</taxon>
    </lineage>
</organism>
<evidence type="ECO:0000256" key="1">
    <source>
        <dbReference type="SAM" id="Phobius"/>
    </source>
</evidence>
<sequence length="175" mass="20507">MISADPETNATFYHYRLLKKVVLPKALIYGFATLPFLWLAAEMIFLSWTSLFFFLIAAPIALWIQFVISRSVLIILSHSYRKRWRFSRLLPWIGYMPEQYVAYSVFRKVHLHAAWIGCCIIAILIPWSPVSFVLSLFFWHFWLIAPRLLALACVRGQRKDGMLKITGPDISYYLQ</sequence>
<protein>
    <submittedName>
        <fullName evidence="2">Uncharacterized protein</fullName>
    </submittedName>
</protein>
<proteinExistence type="predicted"/>
<dbReference type="HOGENOM" id="CLU_1531062_0_0_9"/>
<keyword evidence="1" id="KW-1133">Transmembrane helix</keyword>
<name>A0A090XV24_PAEMA</name>
<dbReference type="RefSeq" id="WP_306308161.1">
    <property type="nucleotide sequence ID" value="NZ_BGML01000024.1"/>
</dbReference>